<dbReference type="Pfam" id="PF13426">
    <property type="entry name" value="PAS_9"/>
    <property type="match status" value="1"/>
</dbReference>
<dbReference type="InterPro" id="IPR013655">
    <property type="entry name" value="PAS_fold_3"/>
</dbReference>
<dbReference type="PROSITE" id="PS50112">
    <property type="entry name" value="PAS"/>
    <property type="match status" value="4"/>
</dbReference>
<feature type="domain" description="PAC" evidence="8">
    <location>
        <begin position="505"/>
        <end position="557"/>
    </location>
</feature>
<evidence type="ECO:0000313" key="9">
    <source>
        <dbReference type="EMBL" id="GEO11989.1"/>
    </source>
</evidence>
<dbReference type="SUPFAM" id="SSF55785">
    <property type="entry name" value="PYP-like sensor domain (PAS domain)"/>
    <property type="match status" value="4"/>
</dbReference>
<dbReference type="AlphaFoldDB" id="A0A512BJ38"/>
<keyword evidence="10" id="KW-1185">Reference proteome</keyword>
<dbReference type="CDD" id="cd00130">
    <property type="entry name" value="PAS"/>
    <property type="match status" value="4"/>
</dbReference>
<dbReference type="EC" id="2.7.13.3" evidence="2"/>
<dbReference type="GO" id="GO:0000155">
    <property type="term" value="F:phosphorelay sensor kinase activity"/>
    <property type="evidence" value="ECO:0007669"/>
    <property type="project" value="InterPro"/>
</dbReference>
<evidence type="ECO:0000256" key="5">
    <source>
        <dbReference type="ARBA" id="ARBA00022777"/>
    </source>
</evidence>
<proteinExistence type="predicted"/>
<feature type="domain" description="PAS" evidence="7">
    <location>
        <begin position="593"/>
        <end position="629"/>
    </location>
</feature>
<evidence type="ECO:0000313" key="10">
    <source>
        <dbReference type="Proteomes" id="UP000321513"/>
    </source>
</evidence>
<protein>
    <recommendedName>
        <fullName evidence="2">histidine kinase</fullName>
        <ecNumber evidence="2">2.7.13.3</ecNumber>
    </recommendedName>
</protein>
<accession>A0A512BJ38</accession>
<dbReference type="FunFam" id="3.30.450.20:FF:000099">
    <property type="entry name" value="Sensory box sensor histidine kinase"/>
    <property type="match status" value="1"/>
</dbReference>
<feature type="domain" description="PAS" evidence="7">
    <location>
        <begin position="141"/>
        <end position="211"/>
    </location>
</feature>
<evidence type="ECO:0000256" key="2">
    <source>
        <dbReference type="ARBA" id="ARBA00012438"/>
    </source>
</evidence>
<feature type="domain" description="PAC" evidence="8">
    <location>
        <begin position="86"/>
        <end position="144"/>
    </location>
</feature>
<feature type="domain" description="PAS" evidence="7">
    <location>
        <begin position="432"/>
        <end position="502"/>
    </location>
</feature>
<evidence type="ECO:0000259" key="7">
    <source>
        <dbReference type="PROSITE" id="PS50112"/>
    </source>
</evidence>
<dbReference type="InterPro" id="IPR000700">
    <property type="entry name" value="PAS-assoc_C"/>
</dbReference>
<dbReference type="SMART" id="SM00388">
    <property type="entry name" value="HisKA"/>
    <property type="match status" value="1"/>
</dbReference>
<reference evidence="9 10" key="1">
    <citation type="submission" date="2019-07" db="EMBL/GenBank/DDBJ databases">
        <title>Whole genome shotgun sequence of Segetibacter aerophilus NBRC 106135.</title>
        <authorList>
            <person name="Hosoyama A."/>
            <person name="Uohara A."/>
            <person name="Ohji S."/>
            <person name="Ichikawa N."/>
        </authorList>
    </citation>
    <scope>NUCLEOTIDE SEQUENCE [LARGE SCALE GENOMIC DNA]</scope>
    <source>
        <strain evidence="9 10">NBRC 106135</strain>
    </source>
</reference>
<comment type="caution">
    <text evidence="9">The sequence shown here is derived from an EMBL/GenBank/DDBJ whole genome shotgun (WGS) entry which is preliminary data.</text>
</comment>
<name>A0A512BJ38_9BACT</name>
<dbReference type="InterPro" id="IPR035965">
    <property type="entry name" value="PAS-like_dom_sf"/>
</dbReference>
<keyword evidence="4" id="KW-0808">Transferase</keyword>
<dbReference type="Gene3D" id="2.10.70.100">
    <property type="match status" value="1"/>
</dbReference>
<dbReference type="Gene3D" id="1.10.287.130">
    <property type="match status" value="1"/>
</dbReference>
<dbReference type="InterPro" id="IPR003018">
    <property type="entry name" value="GAF"/>
</dbReference>
<dbReference type="PANTHER" id="PTHR43304">
    <property type="entry name" value="PHYTOCHROME-LIKE PROTEIN CPH1"/>
    <property type="match status" value="1"/>
</dbReference>
<dbReference type="InterPro" id="IPR052162">
    <property type="entry name" value="Sensor_kinase/Photoreceptor"/>
</dbReference>
<dbReference type="InterPro" id="IPR000014">
    <property type="entry name" value="PAS"/>
</dbReference>
<comment type="catalytic activity">
    <reaction evidence="1">
        <text>ATP + protein L-histidine = ADP + protein N-phospho-L-histidine.</text>
        <dbReference type="EC" id="2.7.13.3"/>
    </reaction>
</comment>
<dbReference type="InterPro" id="IPR029016">
    <property type="entry name" value="GAF-like_dom_sf"/>
</dbReference>
<dbReference type="Pfam" id="PF00512">
    <property type="entry name" value="HisKA"/>
    <property type="match status" value="1"/>
</dbReference>
<dbReference type="OrthoDB" id="9816309at2"/>
<dbReference type="GO" id="GO:0006355">
    <property type="term" value="P:regulation of DNA-templated transcription"/>
    <property type="evidence" value="ECO:0007669"/>
    <property type="project" value="InterPro"/>
</dbReference>
<dbReference type="NCBIfam" id="TIGR00229">
    <property type="entry name" value="sensory_box"/>
    <property type="match status" value="4"/>
</dbReference>
<dbReference type="SMART" id="SM00086">
    <property type="entry name" value="PAC"/>
    <property type="match status" value="4"/>
</dbReference>
<feature type="domain" description="PAS" evidence="7">
    <location>
        <begin position="17"/>
        <end position="64"/>
    </location>
</feature>
<keyword evidence="5" id="KW-0418">Kinase</keyword>
<feature type="domain" description="PAC" evidence="8">
    <location>
        <begin position="632"/>
        <end position="684"/>
    </location>
</feature>
<dbReference type="InterPro" id="IPR003661">
    <property type="entry name" value="HisK_dim/P_dom"/>
</dbReference>
<dbReference type="Proteomes" id="UP000321513">
    <property type="component" value="Unassembled WGS sequence"/>
</dbReference>
<gene>
    <name evidence="9" type="ORF">SAE01_44850</name>
</gene>
<sequence>MELDPSVDPVDKLKRKSEEYLRLMLESARDYAIFTLDKHRRVASWNEGAEVMMGYLEQEMIGQSGDIIFTPGDLDNNAPVSEAQIADKEGRAINDRWHIRKDGSRFWGSGSLSPLRDAEGRLLGFVKIMRDLTERRRLEETKFFLASIVETLGDSIVTIDLDRIITSWNKAAENLYGYSASEAIGKNLTMLTLDQDLMLIVDKIDKIEQSRQVGVFETVRVKKDGRRINLEIVMSPVLNASGEVIGISTIARDITDRKCREANLAFLAEINVEFAPLLTVDQLMRRAGERLANYLKLSRCSFASVNEDVNSIEVVYEWRRDEHWPALLGVHAISEILTEAGRQHFSQGKIAVINVPENSPLINTAIFGKRSGFGSIVGMPQHQDGRWSFLLTVARSEIREWREDEVDLVREVTSRVFSRIERARAENRLRQSEERLRTLTNAIPQLVWTNDGKGRANYFNKRWFEYTGLTYEQSEGLGWQKIVEPTDAASSTEKWKKALAEGKIFEAEYRLRNARGEHRWFIGRNVPLKDDAGNVLGWFGTATDIQTLKEAEEAAKNAADHLQLALVAGKLGTYEYEFKTGKYSCTAQHKAHFGYTENEPVSLESLKERIVPDDRAYMDASFDRALDRDSVYSTEYRTQKPNGDIRWIRSVGRFVYNENGEPQKMVGITLDITEEKMFTEKLSKLVKEKTVELQRSNEDLQQFAHVASHDLKEPVRKIKTFNNRIIEDFSYILPEKAQTYLNRISVATDRMFSMIEGVLNYSKLGNSKQLFEPLDLNKILQNIELDLELLISKKNASIVVTELPTITASEILMYQLFYNLILNSLKFSKAEEPHASILPVVI</sequence>
<dbReference type="SUPFAM" id="SSF47384">
    <property type="entry name" value="Homodimeric domain of signal transducing histidine kinase"/>
    <property type="match status" value="1"/>
</dbReference>
<dbReference type="InterPro" id="IPR001610">
    <property type="entry name" value="PAC"/>
</dbReference>
<evidence type="ECO:0000259" key="8">
    <source>
        <dbReference type="PROSITE" id="PS50113"/>
    </source>
</evidence>
<dbReference type="SUPFAM" id="SSF55781">
    <property type="entry name" value="GAF domain-like"/>
    <property type="match status" value="1"/>
</dbReference>
<dbReference type="Pfam" id="PF08447">
    <property type="entry name" value="PAS_3"/>
    <property type="match status" value="2"/>
</dbReference>
<feature type="domain" description="PAC" evidence="8">
    <location>
        <begin position="214"/>
        <end position="266"/>
    </location>
</feature>
<keyword evidence="6" id="KW-0175">Coiled coil</keyword>
<dbReference type="EMBL" id="BJYT01000035">
    <property type="protein sequence ID" value="GEO11989.1"/>
    <property type="molecule type" value="Genomic_DNA"/>
</dbReference>
<keyword evidence="3" id="KW-0597">Phosphoprotein</keyword>
<dbReference type="PANTHER" id="PTHR43304:SF1">
    <property type="entry name" value="PAC DOMAIN-CONTAINING PROTEIN"/>
    <property type="match status" value="1"/>
</dbReference>
<dbReference type="PROSITE" id="PS50113">
    <property type="entry name" value="PAC"/>
    <property type="match status" value="4"/>
</dbReference>
<evidence type="ECO:0000256" key="4">
    <source>
        <dbReference type="ARBA" id="ARBA00022679"/>
    </source>
</evidence>
<evidence type="ECO:0000256" key="3">
    <source>
        <dbReference type="ARBA" id="ARBA00022553"/>
    </source>
</evidence>
<evidence type="ECO:0000256" key="1">
    <source>
        <dbReference type="ARBA" id="ARBA00000085"/>
    </source>
</evidence>
<dbReference type="SMART" id="SM00091">
    <property type="entry name" value="PAS"/>
    <property type="match status" value="3"/>
</dbReference>
<feature type="coiled-coil region" evidence="6">
    <location>
        <begin position="415"/>
        <end position="442"/>
    </location>
</feature>
<dbReference type="Gene3D" id="3.30.450.20">
    <property type="entry name" value="PAS domain"/>
    <property type="match status" value="4"/>
</dbReference>
<dbReference type="Pfam" id="PF00989">
    <property type="entry name" value="PAS"/>
    <property type="match status" value="1"/>
</dbReference>
<dbReference type="CDD" id="cd00082">
    <property type="entry name" value="HisKA"/>
    <property type="match status" value="1"/>
</dbReference>
<dbReference type="RefSeq" id="WP_147206116.1">
    <property type="nucleotide sequence ID" value="NZ_BJYT01000035.1"/>
</dbReference>
<dbReference type="SMART" id="SM00065">
    <property type="entry name" value="GAF"/>
    <property type="match status" value="1"/>
</dbReference>
<organism evidence="9 10">
    <name type="scientific">Segetibacter aerophilus</name>
    <dbReference type="NCBI Taxonomy" id="670293"/>
    <lineage>
        <taxon>Bacteria</taxon>
        <taxon>Pseudomonadati</taxon>
        <taxon>Bacteroidota</taxon>
        <taxon>Chitinophagia</taxon>
        <taxon>Chitinophagales</taxon>
        <taxon>Chitinophagaceae</taxon>
        <taxon>Segetibacter</taxon>
    </lineage>
</organism>
<dbReference type="SUPFAM" id="SSF55874">
    <property type="entry name" value="ATPase domain of HSP90 chaperone/DNA topoisomerase II/histidine kinase"/>
    <property type="match status" value="1"/>
</dbReference>
<dbReference type="InterPro" id="IPR036097">
    <property type="entry name" value="HisK_dim/P_sf"/>
</dbReference>
<dbReference type="InterPro" id="IPR013767">
    <property type="entry name" value="PAS_fold"/>
</dbReference>
<dbReference type="Gene3D" id="3.30.450.40">
    <property type="match status" value="1"/>
</dbReference>
<dbReference type="InterPro" id="IPR036890">
    <property type="entry name" value="HATPase_C_sf"/>
</dbReference>
<evidence type="ECO:0000256" key="6">
    <source>
        <dbReference type="SAM" id="Coils"/>
    </source>
</evidence>